<keyword evidence="2" id="KW-1185">Reference proteome</keyword>
<sequence length="139" mass="15100">MIPTLAERQQLAKDFTPDVERMRCCLEAAGHKVKTDRIVRAWADYSESICASWLGLPDEGNDAMLLAILLRYLPPVPIKDAESGLFVTRIMDAGDESGDGILELPDELLGALGWKEGDALTLSISDAGELVVRRADSGT</sequence>
<dbReference type="EMBL" id="JBHRTP010000002">
    <property type="protein sequence ID" value="MFC3106493.1"/>
    <property type="molecule type" value="Genomic_DNA"/>
</dbReference>
<organism evidence="1 2">
    <name type="scientific">Undibacterium arcticum</name>
    <dbReference type="NCBI Taxonomy" id="1762892"/>
    <lineage>
        <taxon>Bacteria</taxon>
        <taxon>Pseudomonadati</taxon>
        <taxon>Pseudomonadota</taxon>
        <taxon>Betaproteobacteria</taxon>
        <taxon>Burkholderiales</taxon>
        <taxon>Oxalobacteraceae</taxon>
        <taxon>Undibacterium</taxon>
    </lineage>
</organism>
<evidence type="ECO:0008006" key="3">
    <source>
        <dbReference type="Google" id="ProtNLM"/>
    </source>
</evidence>
<comment type="caution">
    <text evidence="1">The sequence shown here is derived from an EMBL/GenBank/DDBJ whole genome shotgun (WGS) entry which is preliminary data.</text>
</comment>
<evidence type="ECO:0000313" key="1">
    <source>
        <dbReference type="EMBL" id="MFC3106493.1"/>
    </source>
</evidence>
<dbReference type="Proteomes" id="UP001595530">
    <property type="component" value="Unassembled WGS sequence"/>
</dbReference>
<proteinExistence type="predicted"/>
<gene>
    <name evidence="1" type="ORF">ACFOFO_00720</name>
</gene>
<name>A0ABV7EUS5_9BURK</name>
<evidence type="ECO:0000313" key="2">
    <source>
        <dbReference type="Proteomes" id="UP001595530"/>
    </source>
</evidence>
<dbReference type="RefSeq" id="WP_390324825.1">
    <property type="nucleotide sequence ID" value="NZ_JBHRTP010000002.1"/>
</dbReference>
<reference evidence="2" key="1">
    <citation type="journal article" date="2019" name="Int. J. Syst. Evol. Microbiol.">
        <title>The Global Catalogue of Microorganisms (GCM) 10K type strain sequencing project: providing services to taxonomists for standard genome sequencing and annotation.</title>
        <authorList>
            <consortium name="The Broad Institute Genomics Platform"/>
            <consortium name="The Broad Institute Genome Sequencing Center for Infectious Disease"/>
            <person name="Wu L."/>
            <person name="Ma J."/>
        </authorList>
    </citation>
    <scope>NUCLEOTIDE SEQUENCE [LARGE SCALE GENOMIC DNA]</scope>
    <source>
        <strain evidence="2">KCTC 42986</strain>
    </source>
</reference>
<protein>
    <recommendedName>
        <fullName evidence="3">SpoVT-AbrB domain-containing protein</fullName>
    </recommendedName>
</protein>
<accession>A0ABV7EUS5</accession>